<dbReference type="RefSeq" id="WP_323447107.1">
    <property type="nucleotide sequence ID" value="NZ_BSBI01000004.1"/>
</dbReference>
<gene>
    <name evidence="2" type="ORF">SYYSPA8_12050</name>
</gene>
<keyword evidence="1" id="KW-0812">Transmembrane</keyword>
<dbReference type="EMBL" id="BSBI01000004">
    <property type="protein sequence ID" value="GLF95029.1"/>
    <property type="molecule type" value="Genomic_DNA"/>
</dbReference>
<keyword evidence="3" id="KW-1185">Reference proteome</keyword>
<organism evidence="2 3">
    <name type="scientific">Streptomyces yaizuensis</name>
    <dbReference type="NCBI Taxonomy" id="2989713"/>
    <lineage>
        <taxon>Bacteria</taxon>
        <taxon>Bacillati</taxon>
        <taxon>Actinomycetota</taxon>
        <taxon>Actinomycetes</taxon>
        <taxon>Kitasatosporales</taxon>
        <taxon>Streptomycetaceae</taxon>
        <taxon>Streptomyces</taxon>
    </lineage>
</organism>
<proteinExistence type="predicted"/>
<evidence type="ECO:0008006" key="4">
    <source>
        <dbReference type="Google" id="ProtNLM"/>
    </source>
</evidence>
<comment type="caution">
    <text evidence="2">The sequence shown here is derived from an EMBL/GenBank/DDBJ whole genome shotgun (WGS) entry which is preliminary data.</text>
</comment>
<reference evidence="2 3" key="1">
    <citation type="submission" date="2022-10" db="EMBL/GenBank/DDBJ databases">
        <title>Draft genome sequence of Streptomyces sp. YSPA8.</title>
        <authorList>
            <person name="Moriuchi R."/>
            <person name="Dohra H."/>
            <person name="Yamamura H."/>
            <person name="Kodani S."/>
        </authorList>
    </citation>
    <scope>NUCLEOTIDE SEQUENCE [LARGE SCALE GENOMIC DNA]</scope>
    <source>
        <strain evidence="2 3">YSPA8</strain>
    </source>
</reference>
<sequence length="55" mass="5834">MRTRQIAGPLVFGWVIVLSGVGYSLNDGTPSIPWAVAGLAVGCLCVFGLQRSRGW</sequence>
<protein>
    <recommendedName>
        <fullName evidence="4">DUF2530 domain-containing protein</fullName>
    </recommendedName>
</protein>
<evidence type="ECO:0000313" key="2">
    <source>
        <dbReference type="EMBL" id="GLF95029.1"/>
    </source>
</evidence>
<keyword evidence="1" id="KW-0472">Membrane</keyword>
<feature type="transmembrane region" description="Helical" evidence="1">
    <location>
        <begin position="7"/>
        <end position="25"/>
    </location>
</feature>
<name>A0ABQ5NXE4_9ACTN</name>
<evidence type="ECO:0000256" key="1">
    <source>
        <dbReference type="SAM" id="Phobius"/>
    </source>
</evidence>
<accession>A0ABQ5NXE4</accession>
<dbReference type="Proteomes" id="UP001291653">
    <property type="component" value="Unassembled WGS sequence"/>
</dbReference>
<evidence type="ECO:0000313" key="3">
    <source>
        <dbReference type="Proteomes" id="UP001291653"/>
    </source>
</evidence>
<keyword evidence="1" id="KW-1133">Transmembrane helix</keyword>
<feature type="transmembrane region" description="Helical" evidence="1">
    <location>
        <begin position="31"/>
        <end position="49"/>
    </location>
</feature>